<dbReference type="GO" id="GO:0005666">
    <property type="term" value="C:RNA polymerase III complex"/>
    <property type="evidence" value="ECO:0007669"/>
    <property type="project" value="InterPro"/>
</dbReference>
<dbReference type="Pfam" id="PF03874">
    <property type="entry name" value="RNA_pol_Rpb4"/>
    <property type="match status" value="1"/>
</dbReference>
<dbReference type="OMA" id="VMIINLR"/>
<evidence type="ECO:0000256" key="9">
    <source>
        <dbReference type="ARBA" id="ARBA00023242"/>
    </source>
</evidence>
<reference evidence="15 16" key="1">
    <citation type="submission" date="2016-07" db="EMBL/GenBank/DDBJ databases">
        <title>Pervasive Adenine N6-methylation of Active Genes in Fungi.</title>
        <authorList>
            <consortium name="DOE Joint Genome Institute"/>
            <person name="Mondo S.J."/>
            <person name="Dannebaum R.O."/>
            <person name="Kuo R.C."/>
            <person name="Labutti K."/>
            <person name="Haridas S."/>
            <person name="Kuo A."/>
            <person name="Salamov A."/>
            <person name="Ahrendt S.R."/>
            <person name="Lipzen A."/>
            <person name="Sullivan W."/>
            <person name="Andreopoulos W.B."/>
            <person name="Clum A."/>
            <person name="Lindquist E."/>
            <person name="Daum C."/>
            <person name="Ramamoorthy G.K."/>
            <person name="Gryganskyi A."/>
            <person name="Culley D."/>
            <person name="Magnuson J.K."/>
            <person name="James T.Y."/>
            <person name="O'Malley M.A."/>
            <person name="Stajich J.E."/>
            <person name="Spatafora J.W."/>
            <person name="Visel A."/>
            <person name="Grigoriev I.V."/>
        </authorList>
    </citation>
    <scope>NUCLEOTIDE SEQUENCE [LARGE SCALE GENOMIC DNA]</scope>
    <source>
        <strain evidence="15 16">NRRL 2496</strain>
    </source>
</reference>
<evidence type="ECO:0000256" key="11">
    <source>
        <dbReference type="ARBA" id="ARBA00044007"/>
    </source>
</evidence>
<evidence type="ECO:0000313" key="16">
    <source>
        <dbReference type="Proteomes" id="UP000242180"/>
    </source>
</evidence>
<keyword evidence="6" id="KW-0240">DNA-directed RNA polymerase</keyword>
<evidence type="ECO:0000256" key="8">
    <source>
        <dbReference type="ARBA" id="ARBA00023163"/>
    </source>
</evidence>
<dbReference type="FunCoup" id="A0A1X2H828">
    <property type="interactions" value="96"/>
</dbReference>
<dbReference type="GO" id="GO:0000166">
    <property type="term" value="F:nucleotide binding"/>
    <property type="evidence" value="ECO:0007669"/>
    <property type="project" value="InterPro"/>
</dbReference>
<dbReference type="GO" id="GO:0006384">
    <property type="term" value="P:transcription initiation at RNA polymerase III promoter"/>
    <property type="evidence" value="ECO:0007669"/>
    <property type="project" value="InterPro"/>
</dbReference>
<keyword evidence="16" id="KW-1185">Reference proteome</keyword>
<keyword evidence="5" id="KW-1003">Cell membrane</keyword>
<sequence>MKIKNPRSAMLSNFEVLQVLTEQQDKQKAEQTDDPNANVAGNLRTVQFEVTEYLKDTPCSTQDPQQIEAFLESMEPYKLTRAEKLQLLNLRPRSVVEIYIIVEECEERFTEEEVEQILNNISSILPRDDDYAAEEYEEEDTEMAQ</sequence>
<evidence type="ECO:0000313" key="15">
    <source>
        <dbReference type="EMBL" id="ORY94684.1"/>
    </source>
</evidence>
<dbReference type="SUPFAM" id="SSF47819">
    <property type="entry name" value="HRDC-like"/>
    <property type="match status" value="1"/>
</dbReference>
<keyword evidence="9" id="KW-0539">Nucleus</keyword>
<dbReference type="InterPro" id="IPR010997">
    <property type="entry name" value="HRDC-like_sf"/>
</dbReference>
<protein>
    <recommendedName>
        <fullName evidence="4">DNA-directed RNA polymerase III subunit RPC9</fullName>
    </recommendedName>
    <alternativeName>
        <fullName evidence="13">DNA-directed RNA polymerase III subunit rpc9</fullName>
    </alternativeName>
</protein>
<evidence type="ECO:0000256" key="10">
    <source>
        <dbReference type="ARBA" id="ARBA00043924"/>
    </source>
</evidence>
<comment type="function">
    <text evidence="10">Accessory protein for the calcitonin gene-related peptide (CGRP) receptor. It modulates CGRP responsiveness in a variety of tissues.</text>
</comment>
<evidence type="ECO:0000256" key="13">
    <source>
        <dbReference type="ARBA" id="ARBA00073026"/>
    </source>
</evidence>
<comment type="similarity">
    <text evidence="3">Belongs to the eukaryotic RPC9 RNA polymerase subunit family.</text>
</comment>
<organism evidence="15 16">
    <name type="scientific">Syncephalastrum racemosum</name>
    <name type="common">Filamentous fungus</name>
    <dbReference type="NCBI Taxonomy" id="13706"/>
    <lineage>
        <taxon>Eukaryota</taxon>
        <taxon>Fungi</taxon>
        <taxon>Fungi incertae sedis</taxon>
        <taxon>Mucoromycota</taxon>
        <taxon>Mucoromycotina</taxon>
        <taxon>Mucoromycetes</taxon>
        <taxon>Mucorales</taxon>
        <taxon>Syncephalastraceae</taxon>
        <taxon>Syncephalastrum</taxon>
    </lineage>
</organism>
<dbReference type="Gene3D" id="1.20.1250.40">
    <property type="match status" value="1"/>
</dbReference>
<dbReference type="SMART" id="SM00657">
    <property type="entry name" value="RPOL4c"/>
    <property type="match status" value="1"/>
</dbReference>
<evidence type="ECO:0000256" key="3">
    <source>
        <dbReference type="ARBA" id="ARBA00006898"/>
    </source>
</evidence>
<dbReference type="InterPro" id="IPR005574">
    <property type="entry name" value="Rpb4/RPC9"/>
</dbReference>
<evidence type="ECO:0000259" key="14">
    <source>
        <dbReference type="SMART" id="SM00657"/>
    </source>
</evidence>
<dbReference type="InterPro" id="IPR006590">
    <property type="entry name" value="RNA_pol_Rpb4/RPC9_core"/>
</dbReference>
<evidence type="ECO:0000256" key="2">
    <source>
        <dbReference type="ARBA" id="ARBA00004413"/>
    </source>
</evidence>
<keyword evidence="7" id="KW-0472">Membrane</keyword>
<comment type="caution">
    <text evidence="15">The sequence shown here is derived from an EMBL/GenBank/DDBJ whole genome shotgun (WGS) entry which is preliminary data.</text>
</comment>
<evidence type="ECO:0000256" key="7">
    <source>
        <dbReference type="ARBA" id="ARBA00023136"/>
    </source>
</evidence>
<evidence type="ECO:0000256" key="6">
    <source>
        <dbReference type="ARBA" id="ARBA00022478"/>
    </source>
</evidence>
<comment type="function">
    <text evidence="12">DNA-dependent RNA polymerase catalyzes the transcription of DNA into RNA using the four ribonucleoside triphosphates as substrates. Specific peripheric component of RNA polymerase III (Pol III) which synthesizes small non-coding RNAs including 5S rRNA, snRNAs, tRNAs and miRNAs from at least 500 distinct genomic loci. With POLR3H/RPC8 forms a mobile stalk that protrudes from Pol III core and functions primarily in transcription initiation. Pol III plays a key role in sensing and limiting infection by intracellular bacteria and DNA viruses. Acts as nuclear and cytosolic DNA sensor involved in innate immune response. Can sense non-self dsDNA that serves as template for transcription into dsRNA. The non-self RNA polymerase III transcripts, such as Epstein-Barr virus-encoded RNAs (EBERs) induce type I interferon and NF-kappa-B through the RIG-I pathway.</text>
</comment>
<accession>A0A1X2H828</accession>
<proteinExistence type="inferred from homology"/>
<keyword evidence="8" id="KW-0804">Transcription</keyword>
<dbReference type="GO" id="GO:0005886">
    <property type="term" value="C:plasma membrane"/>
    <property type="evidence" value="ECO:0007669"/>
    <property type="project" value="UniProtKB-SubCell"/>
</dbReference>
<dbReference type="FunFam" id="1.20.1250.40:FF:000002">
    <property type="entry name" value="DNA-directed RNA polymerase III subunit RPC9"/>
    <property type="match status" value="1"/>
</dbReference>
<feature type="domain" description="RNA polymerase Rpb4/RPC9 core" evidence="14">
    <location>
        <begin position="1"/>
        <end position="128"/>
    </location>
</feature>
<dbReference type="InParanoid" id="A0A1X2H828"/>
<dbReference type="STRING" id="13706.A0A1X2H828"/>
<dbReference type="InterPro" id="IPR038846">
    <property type="entry name" value="RPC9"/>
</dbReference>
<comment type="subcellular location">
    <subcellularLocation>
        <location evidence="2">Cell membrane</location>
        <topology evidence="2">Peripheral membrane protein</topology>
        <orientation evidence="2">Cytoplasmic side</orientation>
    </subcellularLocation>
    <subcellularLocation>
        <location evidence="1">Nucleus</location>
    </subcellularLocation>
</comment>
<evidence type="ECO:0000256" key="4">
    <source>
        <dbReference type="ARBA" id="ARBA00016672"/>
    </source>
</evidence>
<dbReference type="AlphaFoldDB" id="A0A1X2H828"/>
<dbReference type="InterPro" id="IPR038324">
    <property type="entry name" value="Rpb4/RPC9_sf"/>
</dbReference>
<dbReference type="PANTHER" id="PTHR15561:SF0">
    <property type="entry name" value="DNA-DIRECTED RNA POLYMERASE III SUBUNIT RPC9"/>
    <property type="match status" value="1"/>
</dbReference>
<dbReference type="Proteomes" id="UP000242180">
    <property type="component" value="Unassembled WGS sequence"/>
</dbReference>
<evidence type="ECO:0000256" key="5">
    <source>
        <dbReference type="ARBA" id="ARBA00022475"/>
    </source>
</evidence>
<gene>
    <name evidence="15" type="ORF">BCR43DRAFT_494430</name>
</gene>
<evidence type="ECO:0000256" key="12">
    <source>
        <dbReference type="ARBA" id="ARBA00045808"/>
    </source>
</evidence>
<comment type="subunit">
    <text evidence="11">Component of the RNA polymerase III complex consisting of 17 subunits: a ten-subunit horseshoe-shaped catalytic core composed of POLR3A/RPC1, POLR3B/RPC2, POLR1C/RPAC1, POLR1D/RPAC2, POLR3K/RPC10, POLR2E/RPABC1, POLR2F/RPABC2, POLR2H/RPABC3, POLR2K/RPABC4 and POLR2L/RPABC5; a mobile stalk composed of two subunits POLR3H/RPC8 and CRCP/RPC9, protruding from the core and functioning primarily in transcription initiation; and additional subunits homologous to general transcription factors of the RNA polymerase II machinery, POLR3C/RPC3-POLR3F/RPC6-POLR3G/RPC7 heterotrimer required for transcription initiation and POLR3D/RPC4-POLR3E/RPC5 heterodimer involved in both transcription initiation and termination.</text>
</comment>
<evidence type="ECO:0000256" key="1">
    <source>
        <dbReference type="ARBA" id="ARBA00004123"/>
    </source>
</evidence>
<dbReference type="PANTHER" id="PTHR15561">
    <property type="entry name" value="CALCITONIN GENE-RELATED PEPTIDE-RECEPTOR COMPONENT PROTEIN"/>
    <property type="match status" value="1"/>
</dbReference>
<dbReference type="OrthoDB" id="1746530at2759"/>
<dbReference type="EMBL" id="MCGN01000007">
    <property type="protein sequence ID" value="ORY94684.1"/>
    <property type="molecule type" value="Genomic_DNA"/>
</dbReference>
<name>A0A1X2H828_SYNRA</name>